<feature type="transmembrane region" description="Helical" evidence="2">
    <location>
        <begin position="152"/>
        <end position="172"/>
    </location>
</feature>
<evidence type="ECO:0000313" key="5">
    <source>
        <dbReference type="Proteomes" id="UP000199062"/>
    </source>
</evidence>
<feature type="transmembrane region" description="Helical" evidence="2">
    <location>
        <begin position="102"/>
        <end position="121"/>
    </location>
</feature>
<dbReference type="Gene3D" id="3.30.565.10">
    <property type="entry name" value="Histidine kinase-like ATPase, C-terminal domain"/>
    <property type="match status" value="1"/>
</dbReference>
<dbReference type="STRING" id="767519.SAMN05216559_1337"/>
<keyword evidence="4" id="KW-0808">Transferase</keyword>
<feature type="transmembrane region" description="Helical" evidence="2">
    <location>
        <begin position="184"/>
        <end position="206"/>
    </location>
</feature>
<dbReference type="AlphaFoldDB" id="A0A1I6KR06"/>
<evidence type="ECO:0000313" key="4">
    <source>
        <dbReference type="EMBL" id="SFR93627.1"/>
    </source>
</evidence>
<dbReference type="OrthoDB" id="3369at2157"/>
<evidence type="ECO:0000259" key="3">
    <source>
        <dbReference type="PROSITE" id="PS50109"/>
    </source>
</evidence>
<dbReference type="InterPro" id="IPR029016">
    <property type="entry name" value="GAF-like_dom_sf"/>
</dbReference>
<dbReference type="InterPro" id="IPR036890">
    <property type="entry name" value="HATPase_C_sf"/>
</dbReference>
<dbReference type="GO" id="GO:0000155">
    <property type="term" value="F:phosphorelay sensor kinase activity"/>
    <property type="evidence" value="ECO:0007669"/>
    <property type="project" value="TreeGrafter"/>
</dbReference>
<feature type="coiled-coil region" evidence="1">
    <location>
        <begin position="549"/>
        <end position="576"/>
    </location>
</feature>
<name>A0A1I6KR06_9EURY</name>
<dbReference type="Pfam" id="PF16927">
    <property type="entry name" value="HisKA_7TM"/>
    <property type="match status" value="1"/>
</dbReference>
<keyword evidence="5" id="KW-1185">Reference proteome</keyword>
<organism evidence="4 5">
    <name type="scientific">Halomicrobium zhouii</name>
    <dbReference type="NCBI Taxonomy" id="767519"/>
    <lineage>
        <taxon>Archaea</taxon>
        <taxon>Methanobacteriati</taxon>
        <taxon>Methanobacteriota</taxon>
        <taxon>Stenosarchaea group</taxon>
        <taxon>Halobacteria</taxon>
        <taxon>Halobacteriales</taxon>
        <taxon>Haloarculaceae</taxon>
        <taxon>Halomicrobium</taxon>
    </lineage>
</organism>
<sequence length="723" mass="78236">MGAHTLTLVAAGSLAGAFVGLVVAAIAWNNRERPAATQFALLMVAVAGWCVFAAAQMVATTTAEAYLFDRIVRVSSTHVPPLALTFVLAYGGHDEWLAPKWLALLWAYPVIYILLSVTAPLHGLATGPAAVTFQTVAGVTAPVVPVGPAKTVHLAFAYVVMVLVYLVLFRLLRRTRTAHRGQAAAVVVGSVAPFFANVAFYTGFLSHPGLDPTPMTFVLSGGIIGWGLFRHNFLSVTPLASDVLIAGLPDPVLVLDRDDRVVDSNPAAAAALVGDDVEGEYVSDVAPGLIRSLTEEGIYSVPTEHATDGGVTRFYDPQVETIDDQHDTERGRLVVLRDVTGQHRRQDRLEALQAATQRFIAASTDEEIASLAVDFLEQALDHHGAGVFLVDDAETTLQPAALTDTTAGYYDDKDLTIGPDSVPFDAFESGEQRTLTVDDGSPFTVFTFFPLGDHGVVAIGSREEFGFASDDEQFAAILARTTQVALSQVEREGALRQSRASVERRSEQIEFFNGVLRHTMRNALLVIQGRADHLRAHVEPSQESHIDVIERWCEDLATLSDEIRALNDTVTATESERFEAVDLTALLRSRTERVALEFESVDVTVDVGDDLQVRANELAGRVLDTVIRNAVDHNDATEPRVEISTQLAADRVQVRVADNGSGMSDEMKESVFERALATNQTASGFGLYFVSVVMNLYGGTVWFEDNDPRGTVAVLEFQSTAAE</sequence>
<dbReference type="PROSITE" id="PS50109">
    <property type="entry name" value="HIS_KIN"/>
    <property type="match status" value="1"/>
</dbReference>
<keyword evidence="2" id="KW-0812">Transmembrane</keyword>
<dbReference type="InterPro" id="IPR035965">
    <property type="entry name" value="PAS-like_dom_sf"/>
</dbReference>
<evidence type="ECO:0000256" key="1">
    <source>
        <dbReference type="SAM" id="Coils"/>
    </source>
</evidence>
<dbReference type="SMART" id="SM00387">
    <property type="entry name" value="HATPase_c"/>
    <property type="match status" value="1"/>
</dbReference>
<dbReference type="InterPro" id="IPR031621">
    <property type="entry name" value="HisKA_7TM"/>
</dbReference>
<feature type="transmembrane region" description="Helical" evidence="2">
    <location>
        <begin position="6"/>
        <end position="27"/>
    </location>
</feature>
<dbReference type="PANTHER" id="PTHR45569">
    <property type="entry name" value="SENSOR PROTEIN KDPD"/>
    <property type="match status" value="1"/>
</dbReference>
<dbReference type="Gene3D" id="3.30.450.20">
    <property type="entry name" value="PAS domain"/>
    <property type="match status" value="1"/>
</dbReference>
<dbReference type="PANTHER" id="PTHR45569:SF1">
    <property type="entry name" value="SENSOR PROTEIN KDPD"/>
    <property type="match status" value="1"/>
</dbReference>
<dbReference type="InterPro" id="IPR005467">
    <property type="entry name" value="His_kinase_dom"/>
</dbReference>
<keyword evidence="4" id="KW-0418">Kinase</keyword>
<dbReference type="InterPro" id="IPR003594">
    <property type="entry name" value="HATPase_dom"/>
</dbReference>
<evidence type="ECO:0000256" key="2">
    <source>
        <dbReference type="SAM" id="Phobius"/>
    </source>
</evidence>
<dbReference type="SUPFAM" id="SSF55874">
    <property type="entry name" value="ATPase domain of HSP90 chaperone/DNA topoisomerase II/histidine kinase"/>
    <property type="match status" value="1"/>
</dbReference>
<dbReference type="EMBL" id="FOZK01000001">
    <property type="protein sequence ID" value="SFR93627.1"/>
    <property type="molecule type" value="Genomic_DNA"/>
</dbReference>
<dbReference type="CDD" id="cd00075">
    <property type="entry name" value="HATPase"/>
    <property type="match status" value="1"/>
</dbReference>
<keyword evidence="2" id="KW-0472">Membrane</keyword>
<feature type="transmembrane region" description="Helical" evidence="2">
    <location>
        <begin position="39"/>
        <end position="59"/>
    </location>
</feature>
<proteinExistence type="predicted"/>
<feature type="domain" description="Histidine kinase" evidence="3">
    <location>
        <begin position="515"/>
        <end position="721"/>
    </location>
</feature>
<keyword evidence="1" id="KW-0175">Coiled coil</keyword>
<feature type="transmembrane region" description="Helical" evidence="2">
    <location>
        <begin position="71"/>
        <end position="90"/>
    </location>
</feature>
<dbReference type="GO" id="GO:0005886">
    <property type="term" value="C:plasma membrane"/>
    <property type="evidence" value="ECO:0007669"/>
    <property type="project" value="TreeGrafter"/>
</dbReference>
<dbReference type="Pfam" id="PF02518">
    <property type="entry name" value="HATPase_c"/>
    <property type="match status" value="1"/>
</dbReference>
<dbReference type="SUPFAM" id="SSF55785">
    <property type="entry name" value="PYP-like sensor domain (PAS domain)"/>
    <property type="match status" value="1"/>
</dbReference>
<dbReference type="Gene3D" id="3.30.450.40">
    <property type="match status" value="1"/>
</dbReference>
<dbReference type="Proteomes" id="UP000199062">
    <property type="component" value="Unassembled WGS sequence"/>
</dbReference>
<dbReference type="RefSeq" id="WP_089815049.1">
    <property type="nucleotide sequence ID" value="NZ_FOZK01000001.1"/>
</dbReference>
<accession>A0A1I6KR06</accession>
<dbReference type="SUPFAM" id="SSF55781">
    <property type="entry name" value="GAF domain-like"/>
    <property type="match status" value="1"/>
</dbReference>
<dbReference type="InterPro" id="IPR052023">
    <property type="entry name" value="Histidine_kinase_KdpD"/>
</dbReference>
<keyword evidence="2" id="KW-1133">Transmembrane helix</keyword>
<reference evidence="4 5" key="1">
    <citation type="submission" date="2016-10" db="EMBL/GenBank/DDBJ databases">
        <authorList>
            <person name="de Groot N.N."/>
        </authorList>
    </citation>
    <scope>NUCLEOTIDE SEQUENCE [LARGE SCALE GENOMIC DNA]</scope>
    <source>
        <strain evidence="4 5">CGMCC 1.10457</strain>
    </source>
</reference>
<protein>
    <submittedName>
        <fullName evidence="4">Signal transduction histidine kinase</fullName>
    </submittedName>
</protein>
<gene>
    <name evidence="4" type="ORF">SAMN05216559_1337</name>
</gene>